<proteinExistence type="inferred from homology"/>
<evidence type="ECO:0000256" key="2">
    <source>
        <dbReference type="ARBA" id="ARBA00023121"/>
    </source>
</evidence>
<accession>A0ABM0JE97</accession>
<protein>
    <submittedName>
        <fullName evidence="5">Fatty acid-binding protein, liver</fullName>
    </submittedName>
</protein>
<dbReference type="GeneID" id="101851787"/>
<feature type="domain" description="Lipocalin/cytosolic fatty-acid binding" evidence="3">
    <location>
        <begin position="7"/>
        <end position="122"/>
    </location>
</feature>
<sequence>MVDKLFGYWKLEKNENFDKYMVENKVNMVLRKVGNTITSYEEISREDDQWTINITSTFKSTKLVFKLGEPFEEKTMDGRTMKSTFSIEGDTLVCLQDPIKDGDIPSRFVREVNEDGKMVLTCIAIPTNVVAKRYFQPCQK</sequence>
<gene>
    <name evidence="5" type="primary">LOC101851787</name>
</gene>
<keyword evidence="2" id="KW-0446">Lipid-binding</keyword>
<dbReference type="Proteomes" id="UP000694888">
    <property type="component" value="Unplaced"/>
</dbReference>
<dbReference type="PRINTS" id="PR00178">
    <property type="entry name" value="FATTYACIDBP"/>
</dbReference>
<keyword evidence="4" id="KW-1185">Reference proteome</keyword>
<dbReference type="InterPro" id="IPR000463">
    <property type="entry name" value="Fatty_acid-bd"/>
</dbReference>
<dbReference type="Pfam" id="PF00061">
    <property type="entry name" value="Lipocalin"/>
    <property type="match status" value="1"/>
</dbReference>
<dbReference type="RefSeq" id="XP_005091721.1">
    <property type="nucleotide sequence ID" value="XM_005091664.3"/>
</dbReference>
<organism evidence="4 5">
    <name type="scientific">Aplysia californica</name>
    <name type="common">California sea hare</name>
    <dbReference type="NCBI Taxonomy" id="6500"/>
    <lineage>
        <taxon>Eukaryota</taxon>
        <taxon>Metazoa</taxon>
        <taxon>Spiralia</taxon>
        <taxon>Lophotrochozoa</taxon>
        <taxon>Mollusca</taxon>
        <taxon>Gastropoda</taxon>
        <taxon>Heterobranchia</taxon>
        <taxon>Euthyneura</taxon>
        <taxon>Tectipleura</taxon>
        <taxon>Aplysiida</taxon>
        <taxon>Aplysioidea</taxon>
        <taxon>Aplysiidae</taxon>
        <taxon>Aplysia</taxon>
    </lineage>
</organism>
<evidence type="ECO:0000259" key="3">
    <source>
        <dbReference type="Pfam" id="PF00061"/>
    </source>
</evidence>
<evidence type="ECO:0000313" key="4">
    <source>
        <dbReference type="Proteomes" id="UP000694888"/>
    </source>
</evidence>
<name>A0ABM0JE97_APLCA</name>
<reference evidence="5" key="1">
    <citation type="submission" date="2025-08" db="UniProtKB">
        <authorList>
            <consortium name="RefSeq"/>
        </authorList>
    </citation>
    <scope>IDENTIFICATION</scope>
</reference>
<evidence type="ECO:0000256" key="1">
    <source>
        <dbReference type="ARBA" id="ARBA00008390"/>
    </source>
</evidence>
<dbReference type="PANTHER" id="PTHR11955">
    <property type="entry name" value="FATTY ACID BINDING PROTEIN"/>
    <property type="match status" value="1"/>
</dbReference>
<dbReference type="InterPro" id="IPR012674">
    <property type="entry name" value="Calycin"/>
</dbReference>
<comment type="similarity">
    <text evidence="1">Belongs to the calycin superfamily. Fatty-acid binding protein (FABP) family.</text>
</comment>
<dbReference type="Gene3D" id="2.40.128.20">
    <property type="match status" value="1"/>
</dbReference>
<dbReference type="CDD" id="cd00742">
    <property type="entry name" value="FABP"/>
    <property type="match status" value="1"/>
</dbReference>
<evidence type="ECO:0000313" key="5">
    <source>
        <dbReference type="RefSeq" id="XP_005091721.1"/>
    </source>
</evidence>
<dbReference type="InterPro" id="IPR031259">
    <property type="entry name" value="ILBP"/>
</dbReference>
<dbReference type="InterPro" id="IPR000566">
    <property type="entry name" value="Lipocln_cytosolic_FA-bd_dom"/>
</dbReference>
<dbReference type="SUPFAM" id="SSF50814">
    <property type="entry name" value="Lipocalins"/>
    <property type="match status" value="1"/>
</dbReference>